<dbReference type="InterPro" id="IPR026988">
    <property type="entry name" value="YaaC-like"/>
</dbReference>
<dbReference type="Proteomes" id="UP000245380">
    <property type="component" value="Unassembled WGS sequence"/>
</dbReference>
<dbReference type="AlphaFoldDB" id="A0A2U3D2X9"/>
<sequence>MKFMDKFIHPFSLQSFENPLVVKDTIRFIHRHHEHTKPSFDSYYALSNSIRQMNILLTDAAKCSIRTRPILLYYALNHLAKAVIILTYPQFDHLRHVQKHGISIKTPKKRIYSYLEDIIRIEKHGTFIAWYEAMHDLYQLQKGLGETDLLPNDPSSIAGIQIQISELWSMVPQSSLFQQLGFVTQKLYADTIQYHNQKRIFILPRHQLAEWKITIEQFDQWIHRIDPIKMIETMQFHDEIIHLELDVDKTIRVGRTPFYFLNECESYSEILKSTHQTEVLYLIGPQLPWPYTLQHYFQEPFIHFILLFHLSMLSRYYPLEWNDIIGDETTLESISIQMLCKRTENMIHEYVRDLFAMH</sequence>
<accession>A0A2U3D2X9</accession>
<evidence type="ECO:0008006" key="3">
    <source>
        <dbReference type="Google" id="ProtNLM"/>
    </source>
</evidence>
<evidence type="ECO:0000313" key="1">
    <source>
        <dbReference type="EMBL" id="PWI55625.1"/>
    </source>
</evidence>
<reference evidence="1 2" key="1">
    <citation type="submission" date="2016-11" db="EMBL/GenBank/DDBJ databases">
        <title>Comparative genomics of Acidibacillus ferroxidans species.</title>
        <authorList>
            <person name="Oliveira G."/>
            <person name="Nunes G."/>
            <person name="Oliveira R."/>
            <person name="Araujo F."/>
            <person name="Salim A."/>
            <person name="Scholte L."/>
            <person name="Morais D."/>
            <person name="Nancucheo I."/>
            <person name="Johnson D.B."/>
            <person name="Grail B."/>
            <person name="Bittencourt J."/>
            <person name="Valadares R."/>
        </authorList>
    </citation>
    <scope>NUCLEOTIDE SEQUENCE [LARGE SCALE GENOMIC DNA]</scope>
    <source>
        <strain evidence="1 2">Y002</strain>
    </source>
</reference>
<proteinExistence type="predicted"/>
<dbReference type="OrthoDB" id="2380109at2"/>
<dbReference type="EMBL" id="MPDK01000040">
    <property type="protein sequence ID" value="PWI55625.1"/>
    <property type="molecule type" value="Genomic_DNA"/>
</dbReference>
<evidence type="ECO:0000313" key="2">
    <source>
        <dbReference type="Proteomes" id="UP000245380"/>
    </source>
</evidence>
<name>A0A2U3D2X9_SULT2</name>
<comment type="caution">
    <text evidence="1">The sequence shown here is derived from an EMBL/GenBank/DDBJ whole genome shotgun (WGS) entry which is preliminary data.</text>
</comment>
<keyword evidence="2" id="KW-1185">Reference proteome</keyword>
<gene>
    <name evidence="1" type="ORF">BM613_13310</name>
</gene>
<protein>
    <recommendedName>
        <fullName evidence="3">YaaC-like Protein</fullName>
    </recommendedName>
</protein>
<organism evidence="1 2">
    <name type="scientific">Sulfoacidibacillus thermotolerans</name>
    <name type="common">Acidibacillus sulfuroxidans</name>
    <dbReference type="NCBI Taxonomy" id="1765684"/>
    <lineage>
        <taxon>Bacteria</taxon>
        <taxon>Bacillati</taxon>
        <taxon>Bacillota</taxon>
        <taxon>Bacilli</taxon>
        <taxon>Bacillales</taxon>
        <taxon>Alicyclobacillaceae</taxon>
        <taxon>Sulfoacidibacillus</taxon>
    </lineage>
</organism>
<dbReference type="Pfam" id="PF14175">
    <property type="entry name" value="YaaC"/>
    <property type="match status" value="1"/>
</dbReference>